<evidence type="ECO:0000313" key="4">
    <source>
        <dbReference type="Proteomes" id="UP001271780"/>
    </source>
</evidence>
<comment type="caution">
    <text evidence="3">The sequence shown here is derived from an EMBL/GenBank/DDBJ whole genome shotgun (WGS) entry which is preliminary data.</text>
</comment>
<evidence type="ECO:0000256" key="1">
    <source>
        <dbReference type="ARBA" id="ARBA00006484"/>
    </source>
</evidence>
<dbReference type="PANTHER" id="PTHR24320:SF148">
    <property type="entry name" value="NAD(P)-BINDING ROSSMANN-FOLD SUPERFAMILY PROTEIN"/>
    <property type="match status" value="1"/>
</dbReference>
<protein>
    <submittedName>
        <fullName evidence="3">Oxidoreductase</fullName>
    </submittedName>
</protein>
<dbReference type="InterPro" id="IPR036291">
    <property type="entry name" value="NAD(P)-bd_dom_sf"/>
</dbReference>
<reference evidence="3 4" key="1">
    <citation type="submission" date="2023-08" db="EMBL/GenBank/DDBJ databases">
        <title>Implementing the SeqCode for naming new Mesorhizobium species isolated from Vachellia karroo root nodules.</title>
        <authorList>
            <person name="Van Lill M."/>
        </authorList>
    </citation>
    <scope>NUCLEOTIDE SEQUENCE [LARGE SCALE GENOMIC DNA]</scope>
    <source>
        <strain evidence="3 4">VK23A</strain>
    </source>
</reference>
<dbReference type="EMBL" id="JAVIIZ010000009">
    <property type="protein sequence ID" value="MDX8473609.1"/>
    <property type="molecule type" value="Genomic_DNA"/>
</dbReference>
<dbReference type="RefSeq" id="WP_320261855.1">
    <property type="nucleotide sequence ID" value="NZ_JAVIIX010000008.1"/>
</dbReference>
<comment type="similarity">
    <text evidence="1">Belongs to the short-chain dehydrogenases/reductases (SDR) family.</text>
</comment>
<dbReference type="Proteomes" id="UP001271780">
    <property type="component" value="Unassembled WGS sequence"/>
</dbReference>
<keyword evidence="4" id="KW-1185">Reference proteome</keyword>
<keyword evidence="2" id="KW-0560">Oxidoreductase</keyword>
<dbReference type="PRINTS" id="PR00081">
    <property type="entry name" value="GDHRDH"/>
</dbReference>
<dbReference type="NCBIfam" id="NF004845">
    <property type="entry name" value="PRK06196.1"/>
    <property type="match status" value="1"/>
</dbReference>
<dbReference type="InterPro" id="IPR002347">
    <property type="entry name" value="SDR_fam"/>
</dbReference>
<proteinExistence type="inferred from homology"/>
<accession>A0ABU4XFR1</accession>
<evidence type="ECO:0000256" key="2">
    <source>
        <dbReference type="ARBA" id="ARBA00023002"/>
    </source>
</evidence>
<dbReference type="Pfam" id="PF00106">
    <property type="entry name" value="adh_short"/>
    <property type="match status" value="1"/>
</dbReference>
<gene>
    <name evidence="3" type="ORF">RFM27_16130</name>
</gene>
<organism evidence="3 4">
    <name type="scientific">Mesorhizobium dulcispinae</name>
    <dbReference type="NCBI Taxonomy" id="3072316"/>
    <lineage>
        <taxon>Bacteria</taxon>
        <taxon>Pseudomonadati</taxon>
        <taxon>Pseudomonadota</taxon>
        <taxon>Alphaproteobacteria</taxon>
        <taxon>Hyphomicrobiales</taxon>
        <taxon>Phyllobacteriaceae</taxon>
        <taxon>Mesorhizobium</taxon>
    </lineage>
</organism>
<dbReference type="Gene3D" id="3.40.50.720">
    <property type="entry name" value="NAD(P)-binding Rossmann-like Domain"/>
    <property type="match status" value="1"/>
</dbReference>
<name>A0ABU4XFR1_9HYPH</name>
<sequence length="325" mass="34781">MDTLQVPIASPFGAASTAREVIKGIDLSGRVAIVTGGHSGIGLETTRALSEAGATVIVAARNPDKARAAVGRSHNVEIEVLDLIDPASIDAFAERFLQKHRELHLLINNAGFISYALERDARGYESQFATNHLGHFQLTGRLWPALAKGARVVTVSSVGHQAGQVDFDDINFERRPYDAYAAYGQSKSANALFAFWLDRLGRPAGIRSFSLHPGGMITSGFSKGMSEADKKASGFLDAEGKPVVDPANNMKTLEQGAATSIWCATSSLLDGMGGIYCENCNIARAVPADSQEQLGVRPWAMSPDLAERLWLASERLTGISFPDHG</sequence>
<evidence type="ECO:0000313" key="3">
    <source>
        <dbReference type="EMBL" id="MDX8473609.1"/>
    </source>
</evidence>
<dbReference type="SUPFAM" id="SSF51735">
    <property type="entry name" value="NAD(P)-binding Rossmann-fold domains"/>
    <property type="match status" value="1"/>
</dbReference>
<dbReference type="PANTHER" id="PTHR24320">
    <property type="entry name" value="RETINOL DEHYDROGENASE"/>
    <property type="match status" value="1"/>
</dbReference>